<dbReference type="AlphaFoldDB" id="A0A0P1A9F1"/>
<evidence type="ECO:0000313" key="1">
    <source>
        <dbReference type="EMBL" id="CEG36981.1"/>
    </source>
</evidence>
<keyword evidence="2" id="KW-1185">Reference proteome</keyword>
<dbReference type="RefSeq" id="XP_024573350.1">
    <property type="nucleotide sequence ID" value="XM_024722256.1"/>
</dbReference>
<evidence type="ECO:0000313" key="2">
    <source>
        <dbReference type="Proteomes" id="UP000054928"/>
    </source>
</evidence>
<organism evidence="1 2">
    <name type="scientific">Plasmopara halstedii</name>
    <name type="common">Downy mildew of sunflower</name>
    <dbReference type="NCBI Taxonomy" id="4781"/>
    <lineage>
        <taxon>Eukaryota</taxon>
        <taxon>Sar</taxon>
        <taxon>Stramenopiles</taxon>
        <taxon>Oomycota</taxon>
        <taxon>Peronosporomycetes</taxon>
        <taxon>Peronosporales</taxon>
        <taxon>Peronosporaceae</taxon>
        <taxon>Plasmopara</taxon>
    </lineage>
</organism>
<dbReference type="GeneID" id="36399502"/>
<reference evidence="2" key="1">
    <citation type="submission" date="2014-09" db="EMBL/GenBank/DDBJ databases">
        <authorList>
            <person name="Sharma Rahul"/>
            <person name="Thines Marco"/>
        </authorList>
    </citation>
    <scope>NUCLEOTIDE SEQUENCE [LARGE SCALE GENOMIC DNA]</scope>
</reference>
<sequence length="71" mass="8068">MTSFIADSSAPFPDTLLYQNSLRQQISYLDILLHQSSHNQKLAAAARRLNFAASNEGTQQLRSFFQTRHLT</sequence>
<dbReference type="Proteomes" id="UP000054928">
    <property type="component" value="Unassembled WGS sequence"/>
</dbReference>
<accession>A0A0P1A9F1</accession>
<name>A0A0P1A9F1_PLAHL</name>
<protein>
    <submittedName>
        <fullName evidence="1">Uncharacterized protein</fullName>
    </submittedName>
</protein>
<dbReference type="EMBL" id="CCYD01000261">
    <property type="protein sequence ID" value="CEG36981.1"/>
    <property type="molecule type" value="Genomic_DNA"/>
</dbReference>
<proteinExistence type="predicted"/>